<proteinExistence type="inferred from homology"/>
<dbReference type="SUPFAM" id="SSF160246">
    <property type="entry name" value="EspE N-terminal domain-like"/>
    <property type="match status" value="1"/>
</dbReference>
<dbReference type="InterPro" id="IPR037257">
    <property type="entry name" value="T2SS_E_N_sf"/>
</dbReference>
<dbReference type="Gene3D" id="3.30.450.90">
    <property type="match status" value="1"/>
</dbReference>
<reference evidence="6 7" key="1">
    <citation type="submission" date="2019-07" db="EMBL/GenBank/DDBJ databases">
        <title>Whole genome shotgun sequence of Cellulomonas persica NBRC 101101.</title>
        <authorList>
            <person name="Hosoyama A."/>
            <person name="Uohara A."/>
            <person name="Ohji S."/>
            <person name="Ichikawa N."/>
        </authorList>
    </citation>
    <scope>NUCLEOTIDE SEQUENCE [LARGE SCALE GENOMIC DNA]</scope>
    <source>
        <strain evidence="6 7">NBRC 101101</strain>
    </source>
</reference>
<dbReference type="GO" id="GO:0016887">
    <property type="term" value="F:ATP hydrolysis activity"/>
    <property type="evidence" value="ECO:0007669"/>
    <property type="project" value="TreeGrafter"/>
</dbReference>
<dbReference type="InterPro" id="IPR001482">
    <property type="entry name" value="T2SS/T4SS_dom"/>
</dbReference>
<gene>
    <name evidence="6" type="ORF">CPE01_29310</name>
</gene>
<evidence type="ECO:0000256" key="4">
    <source>
        <dbReference type="SAM" id="Coils"/>
    </source>
</evidence>
<dbReference type="Gene3D" id="3.30.300.160">
    <property type="entry name" value="Type II secretion system, protein E, N-terminal domain"/>
    <property type="match status" value="1"/>
</dbReference>
<protein>
    <recommendedName>
        <fullName evidence="5">Bacterial type II secretion system protein E domain-containing protein</fullName>
    </recommendedName>
</protein>
<feature type="coiled-coil region" evidence="4">
    <location>
        <begin position="137"/>
        <end position="164"/>
    </location>
</feature>
<dbReference type="PANTHER" id="PTHR30258">
    <property type="entry name" value="TYPE II SECRETION SYSTEM PROTEIN GSPE-RELATED"/>
    <property type="match status" value="1"/>
</dbReference>
<comment type="caution">
    <text evidence="6">The sequence shown here is derived from an EMBL/GenBank/DDBJ whole genome shotgun (WGS) entry which is preliminary data.</text>
</comment>
<evidence type="ECO:0000313" key="6">
    <source>
        <dbReference type="EMBL" id="GEK19198.1"/>
    </source>
</evidence>
<accession>A0A510UX19</accession>
<dbReference type="AlphaFoldDB" id="A0A510UX19"/>
<dbReference type="InterPro" id="IPR003593">
    <property type="entry name" value="AAA+_ATPase"/>
</dbReference>
<dbReference type="GO" id="GO:0005886">
    <property type="term" value="C:plasma membrane"/>
    <property type="evidence" value="ECO:0007669"/>
    <property type="project" value="TreeGrafter"/>
</dbReference>
<feature type="domain" description="Bacterial type II secretion system protein E" evidence="5">
    <location>
        <begin position="376"/>
        <end position="390"/>
    </location>
</feature>
<evidence type="ECO:0000313" key="7">
    <source>
        <dbReference type="Proteomes" id="UP000321386"/>
    </source>
</evidence>
<dbReference type="Proteomes" id="UP000321386">
    <property type="component" value="Unassembled WGS sequence"/>
</dbReference>
<keyword evidence="7" id="KW-1185">Reference proteome</keyword>
<dbReference type="InterPro" id="IPR027417">
    <property type="entry name" value="P-loop_NTPase"/>
</dbReference>
<dbReference type="GO" id="GO:0005524">
    <property type="term" value="F:ATP binding"/>
    <property type="evidence" value="ECO:0007669"/>
    <property type="project" value="UniProtKB-KW"/>
</dbReference>
<dbReference type="FunFam" id="3.30.450.90:FF:000001">
    <property type="entry name" value="Type II secretion system ATPase GspE"/>
    <property type="match status" value="1"/>
</dbReference>
<dbReference type="EMBL" id="BJUA01000019">
    <property type="protein sequence ID" value="GEK19198.1"/>
    <property type="molecule type" value="Genomic_DNA"/>
</dbReference>
<dbReference type="PANTHER" id="PTHR30258:SF1">
    <property type="entry name" value="PROTEIN TRANSPORT PROTEIN HOFB HOMOLOG"/>
    <property type="match status" value="1"/>
</dbReference>
<organism evidence="6 7">
    <name type="scientific">Cellulomonas persica</name>
    <dbReference type="NCBI Taxonomy" id="76861"/>
    <lineage>
        <taxon>Bacteria</taxon>
        <taxon>Bacillati</taxon>
        <taxon>Actinomycetota</taxon>
        <taxon>Actinomycetes</taxon>
        <taxon>Micrococcales</taxon>
        <taxon>Cellulomonadaceae</taxon>
        <taxon>Cellulomonas</taxon>
    </lineage>
</organism>
<dbReference type="SUPFAM" id="SSF52540">
    <property type="entry name" value="P-loop containing nucleoside triphosphate hydrolases"/>
    <property type="match status" value="1"/>
</dbReference>
<dbReference type="Pfam" id="PF00437">
    <property type="entry name" value="T2SSE"/>
    <property type="match status" value="1"/>
</dbReference>
<dbReference type="FunFam" id="3.40.50.300:FF:000398">
    <property type="entry name" value="Type IV pilus assembly ATPase PilB"/>
    <property type="match status" value="1"/>
</dbReference>
<name>A0A510UX19_9CELL</name>
<dbReference type="Pfam" id="PF05157">
    <property type="entry name" value="MshEN"/>
    <property type="match status" value="1"/>
</dbReference>
<comment type="similarity">
    <text evidence="1">Belongs to the GSP E family.</text>
</comment>
<dbReference type="OrthoDB" id="9805147at2"/>
<dbReference type="InterPro" id="IPR007831">
    <property type="entry name" value="T2SS_GspE_N"/>
</dbReference>
<keyword evidence="4" id="KW-0175">Coiled coil</keyword>
<keyword evidence="2" id="KW-0547">Nucleotide-binding</keyword>
<dbReference type="CDD" id="cd01129">
    <property type="entry name" value="PulE-GspE-like"/>
    <property type="match status" value="1"/>
</dbReference>
<keyword evidence="3" id="KW-0067">ATP-binding</keyword>
<evidence type="ECO:0000256" key="3">
    <source>
        <dbReference type="ARBA" id="ARBA00022840"/>
    </source>
</evidence>
<evidence type="ECO:0000256" key="2">
    <source>
        <dbReference type="ARBA" id="ARBA00022741"/>
    </source>
</evidence>
<sequence length="558" mass="60793">MKQLGEILLEEGLVTEAQLLSALDEQMTAGSSLGRTLVELGMLTEGQLVQALAAQVGMPFVDLDEYPVDRAALAMVPGGICRRYTVLPVAIENGVLVLATADPGNVLAVDDVRSVSGMQVQPVVATYDNVLRAIDRFVRADDEMEDLSNAFEESQAEAEAADLARMGDFVEDDAPIVRYVNLLVTQAITDRASDIHIEPTEHDLRVRYRIDGVLHETQRSPKNITGGVISRVKIMSDIDIAEKRKPQDGRMSVMHNGRKIDLRVATLPTVWGEKIVMRILDNSTASLDLRDLSFLDENYATYKESYSKPYGMILVTGPTGSGKSTTLYATLNAVSKPDINVITVEDPVEYRLAGINQVQVNPKAGLTFAAALRSILRSDPDVVLLGEIRDHETAQIAVEAALTGHLVLSTLHTNDAPSAVTRLTEMGIEPFLVGSALDCVVAQRLARRLCPKCKVPYQPSVDEMIAARFPWVDGEPIPELFRPGGCTACSKTGYKGRLALHEVMRVTEEIERHAVAHSSSAEIAATAVKQGMISLRNDGWQKVAMGQTSIEEILRVVA</sequence>
<evidence type="ECO:0000256" key="1">
    <source>
        <dbReference type="ARBA" id="ARBA00006611"/>
    </source>
</evidence>
<dbReference type="PROSITE" id="PS00662">
    <property type="entry name" value="T2SP_E"/>
    <property type="match status" value="1"/>
</dbReference>
<dbReference type="SMART" id="SM00382">
    <property type="entry name" value="AAA"/>
    <property type="match status" value="1"/>
</dbReference>
<evidence type="ECO:0000259" key="5">
    <source>
        <dbReference type="PROSITE" id="PS00662"/>
    </source>
</evidence>
<dbReference type="RefSeq" id="WP_146807565.1">
    <property type="nucleotide sequence ID" value="NZ_BJUA01000019.1"/>
</dbReference>
<dbReference type="Gene3D" id="3.40.50.300">
    <property type="entry name" value="P-loop containing nucleotide triphosphate hydrolases"/>
    <property type="match status" value="1"/>
</dbReference>